<accession>A0A0U1L350</accession>
<dbReference type="Proteomes" id="UP000049855">
    <property type="component" value="Unassembled WGS sequence"/>
</dbReference>
<evidence type="ECO:0000313" key="1">
    <source>
        <dbReference type="EMBL" id="CQR73344.1"/>
    </source>
</evidence>
<sequence length="53" mass="5727">MAKKKYCAACGAKIAKGKSSQMYDESRGGIVDVCDKPACWRRYLKVQKGAVGA</sequence>
<name>A0A0U1L350_9FIRM</name>
<keyword evidence="2" id="KW-1185">Reference proteome</keyword>
<protein>
    <submittedName>
        <fullName evidence="1">Uncharacterized protein</fullName>
    </submittedName>
</protein>
<proteinExistence type="predicted"/>
<dbReference type="AlphaFoldDB" id="A0A0U1L350"/>
<dbReference type="RefSeq" id="WP_156023755.1">
    <property type="nucleotide sequence ID" value="NZ_CTRP01000012.1"/>
</dbReference>
<reference evidence="2" key="1">
    <citation type="submission" date="2015-03" db="EMBL/GenBank/DDBJ databases">
        <authorList>
            <person name="Nijsse Bart"/>
        </authorList>
    </citation>
    <scope>NUCLEOTIDE SEQUENCE [LARGE SCALE GENOMIC DNA]</scope>
</reference>
<organism evidence="1 2">
    <name type="scientific">Sporomusa ovata</name>
    <dbReference type="NCBI Taxonomy" id="2378"/>
    <lineage>
        <taxon>Bacteria</taxon>
        <taxon>Bacillati</taxon>
        <taxon>Bacillota</taxon>
        <taxon>Negativicutes</taxon>
        <taxon>Selenomonadales</taxon>
        <taxon>Sporomusaceae</taxon>
        <taxon>Sporomusa</taxon>
    </lineage>
</organism>
<dbReference type="EMBL" id="CTRP01000012">
    <property type="protein sequence ID" value="CQR73344.1"/>
    <property type="molecule type" value="Genomic_DNA"/>
</dbReference>
<gene>
    <name evidence="1" type="ORF">SpAn4DRAFT_2576</name>
</gene>
<evidence type="ECO:0000313" key="2">
    <source>
        <dbReference type="Proteomes" id="UP000049855"/>
    </source>
</evidence>